<dbReference type="Proteomes" id="UP000828390">
    <property type="component" value="Unassembled WGS sequence"/>
</dbReference>
<dbReference type="EMBL" id="JAIWYP010000014">
    <property type="protein sequence ID" value="KAH3712188.1"/>
    <property type="molecule type" value="Genomic_DNA"/>
</dbReference>
<evidence type="ECO:0000313" key="2">
    <source>
        <dbReference type="EMBL" id="KAH3712188.1"/>
    </source>
</evidence>
<evidence type="ECO:0000256" key="1">
    <source>
        <dbReference type="SAM" id="MobiDB-lite"/>
    </source>
</evidence>
<evidence type="ECO:0000313" key="3">
    <source>
        <dbReference type="Proteomes" id="UP000828390"/>
    </source>
</evidence>
<sequence length="126" mass="13541">MQSTASNDVAFVSKPGRQKQHIKGATGGNKGATGRAQTKDDGVARRPLQKNNRGIPHNSNKSCNNCGRFHAKRSCPAYGKTCHACKKPNNFASQCKSVNYVCDSKCTSTCEDTDIGMVSTSFPDRA</sequence>
<accession>A0A9D4BXF5</accession>
<gene>
    <name evidence="2" type="ORF">DPMN_071871</name>
</gene>
<dbReference type="AlphaFoldDB" id="A0A9D4BXF5"/>
<feature type="compositionally biased region" description="Polar residues" evidence="1">
    <location>
        <begin position="49"/>
        <end position="60"/>
    </location>
</feature>
<comment type="caution">
    <text evidence="2">The sequence shown here is derived from an EMBL/GenBank/DDBJ whole genome shotgun (WGS) entry which is preliminary data.</text>
</comment>
<proteinExistence type="predicted"/>
<name>A0A9D4BXF5_DREPO</name>
<reference evidence="2" key="2">
    <citation type="submission" date="2020-11" db="EMBL/GenBank/DDBJ databases">
        <authorList>
            <person name="McCartney M.A."/>
            <person name="Auch B."/>
            <person name="Kono T."/>
            <person name="Mallez S."/>
            <person name="Becker A."/>
            <person name="Gohl D.M."/>
            <person name="Silverstein K.A.T."/>
            <person name="Koren S."/>
            <person name="Bechman K.B."/>
            <person name="Herman A."/>
            <person name="Abrahante J.E."/>
            <person name="Garbe J."/>
        </authorList>
    </citation>
    <scope>NUCLEOTIDE SEQUENCE</scope>
    <source>
        <strain evidence="2">Duluth1</strain>
        <tissue evidence="2">Whole animal</tissue>
    </source>
</reference>
<organism evidence="2 3">
    <name type="scientific">Dreissena polymorpha</name>
    <name type="common">Zebra mussel</name>
    <name type="synonym">Mytilus polymorpha</name>
    <dbReference type="NCBI Taxonomy" id="45954"/>
    <lineage>
        <taxon>Eukaryota</taxon>
        <taxon>Metazoa</taxon>
        <taxon>Spiralia</taxon>
        <taxon>Lophotrochozoa</taxon>
        <taxon>Mollusca</taxon>
        <taxon>Bivalvia</taxon>
        <taxon>Autobranchia</taxon>
        <taxon>Heteroconchia</taxon>
        <taxon>Euheterodonta</taxon>
        <taxon>Imparidentia</taxon>
        <taxon>Neoheterodontei</taxon>
        <taxon>Myida</taxon>
        <taxon>Dreissenoidea</taxon>
        <taxon>Dreissenidae</taxon>
        <taxon>Dreissena</taxon>
    </lineage>
</organism>
<protein>
    <submittedName>
        <fullName evidence="2">Uncharacterized protein</fullName>
    </submittedName>
</protein>
<reference evidence="2" key="1">
    <citation type="journal article" date="2019" name="bioRxiv">
        <title>The Genome of the Zebra Mussel, Dreissena polymorpha: A Resource for Invasive Species Research.</title>
        <authorList>
            <person name="McCartney M.A."/>
            <person name="Auch B."/>
            <person name="Kono T."/>
            <person name="Mallez S."/>
            <person name="Zhang Y."/>
            <person name="Obille A."/>
            <person name="Becker A."/>
            <person name="Abrahante J.E."/>
            <person name="Garbe J."/>
            <person name="Badalamenti J.P."/>
            <person name="Herman A."/>
            <person name="Mangelson H."/>
            <person name="Liachko I."/>
            <person name="Sullivan S."/>
            <person name="Sone E.D."/>
            <person name="Koren S."/>
            <person name="Silverstein K.A.T."/>
            <person name="Beckman K.B."/>
            <person name="Gohl D.M."/>
        </authorList>
    </citation>
    <scope>NUCLEOTIDE SEQUENCE</scope>
    <source>
        <strain evidence="2">Duluth1</strain>
        <tissue evidence="2">Whole animal</tissue>
    </source>
</reference>
<feature type="region of interest" description="Disordered" evidence="1">
    <location>
        <begin position="1"/>
        <end position="60"/>
    </location>
</feature>
<keyword evidence="3" id="KW-1185">Reference proteome</keyword>